<sequence length="178" mass="20365">MASDSLQIPTDFKTSLPPRKRARTQEEKEQRRIERILRNRKAAHHSREKKRAHLEELEHKCEVMERLLASIDDLDAVVGDNGRESLLEYRNLMGNGFQTGQSSPVAALTPVSLVKDEEDQNRSWDLLLSRSQEVEPQVEPLTLTTPPEWFTGNDNSSFEFDDWRNPAVITATTGIVVR</sequence>
<dbReference type="STRING" id="1076872.G8ZR08"/>
<keyword evidence="6" id="KW-0834">Unfolded protein response</keyword>
<reference evidence="10 11" key="1">
    <citation type="journal article" date="2011" name="Proc. Natl. Acad. Sci. U.S.A.">
        <title>Evolutionary erosion of yeast sex chromosomes by mating-type switching accidents.</title>
        <authorList>
            <person name="Gordon J.L."/>
            <person name="Armisen D."/>
            <person name="Proux-Wera E."/>
            <person name="Oheigeartaigh S.S."/>
            <person name="Byrne K.P."/>
            <person name="Wolfe K.H."/>
        </authorList>
    </citation>
    <scope>NUCLEOTIDE SEQUENCE [LARGE SCALE GENOMIC DNA]</scope>
    <source>
        <strain evidence="11">ATCC 10662 / CBS 1146 / NBRC 0425 / NCYC 2629 / NRRL Y-866</strain>
    </source>
</reference>
<dbReference type="AlphaFoldDB" id="G8ZR08"/>
<dbReference type="PROSITE" id="PS50217">
    <property type="entry name" value="BZIP"/>
    <property type="match status" value="1"/>
</dbReference>
<comment type="subcellular location">
    <subcellularLocation>
        <location evidence="1">Nucleus</location>
    </subcellularLocation>
</comment>
<dbReference type="InParanoid" id="G8ZR08"/>
<dbReference type="CDD" id="cd14710">
    <property type="entry name" value="bZIP_HAC1-like"/>
    <property type="match status" value="1"/>
</dbReference>
<feature type="region of interest" description="Disordered" evidence="8">
    <location>
        <begin position="1"/>
        <end position="51"/>
    </location>
</feature>
<dbReference type="GO" id="GO:0005634">
    <property type="term" value="C:nucleus"/>
    <property type="evidence" value="ECO:0007669"/>
    <property type="project" value="UniProtKB-SubCell"/>
</dbReference>
<accession>G8ZR08</accession>
<dbReference type="Pfam" id="PF00170">
    <property type="entry name" value="bZIP_1"/>
    <property type="match status" value="1"/>
</dbReference>
<proteinExistence type="inferred from homology"/>
<dbReference type="eggNOG" id="ENOG502S526">
    <property type="taxonomic scope" value="Eukaryota"/>
</dbReference>
<organism evidence="10 11">
    <name type="scientific">Torulaspora delbrueckii</name>
    <name type="common">Yeast</name>
    <name type="synonym">Candida colliculosa</name>
    <dbReference type="NCBI Taxonomy" id="4950"/>
    <lineage>
        <taxon>Eukaryota</taxon>
        <taxon>Fungi</taxon>
        <taxon>Dikarya</taxon>
        <taxon>Ascomycota</taxon>
        <taxon>Saccharomycotina</taxon>
        <taxon>Saccharomycetes</taxon>
        <taxon>Saccharomycetales</taxon>
        <taxon>Saccharomycetaceae</taxon>
        <taxon>Torulaspora</taxon>
    </lineage>
</organism>
<dbReference type="InterPro" id="IPR044280">
    <property type="entry name" value="Hac1/HY5"/>
</dbReference>
<dbReference type="GO" id="GO:0045944">
    <property type="term" value="P:positive regulation of transcription by RNA polymerase II"/>
    <property type="evidence" value="ECO:0007669"/>
    <property type="project" value="EnsemblFungi"/>
</dbReference>
<dbReference type="GO" id="GO:0003677">
    <property type="term" value="F:DNA binding"/>
    <property type="evidence" value="ECO:0007669"/>
    <property type="project" value="UniProtKB-KW"/>
</dbReference>
<dbReference type="EMBL" id="HE616744">
    <property type="protein sequence ID" value="CCE90950.1"/>
    <property type="molecule type" value="Genomic_DNA"/>
</dbReference>
<protein>
    <recommendedName>
        <fullName evidence="9">BZIP domain-containing protein</fullName>
    </recommendedName>
</protein>
<dbReference type="PANTHER" id="PTHR46714:SF6">
    <property type="entry name" value="TRANSCRIPTIONAL ACTIVATOR HAC1"/>
    <property type="match status" value="1"/>
</dbReference>
<keyword evidence="4" id="KW-0238">DNA-binding</keyword>
<keyword evidence="7" id="KW-0539">Nucleus</keyword>
<feature type="compositionally biased region" description="Basic and acidic residues" evidence="8">
    <location>
        <begin position="23"/>
        <end position="37"/>
    </location>
</feature>
<evidence type="ECO:0000256" key="2">
    <source>
        <dbReference type="ARBA" id="ARBA00007163"/>
    </source>
</evidence>
<dbReference type="GO" id="GO:0030968">
    <property type="term" value="P:endoplasmic reticulum unfolded protein response"/>
    <property type="evidence" value="ECO:0007669"/>
    <property type="project" value="EnsemblFungi"/>
</dbReference>
<evidence type="ECO:0000313" key="11">
    <source>
        <dbReference type="Proteomes" id="UP000005627"/>
    </source>
</evidence>
<dbReference type="FunCoup" id="G8ZR08">
    <property type="interactions" value="865"/>
</dbReference>
<dbReference type="SMART" id="SM00338">
    <property type="entry name" value="BRLZ"/>
    <property type="match status" value="1"/>
</dbReference>
<dbReference type="KEGG" id="tdl:TDEL_0C00610"/>
<evidence type="ECO:0000256" key="6">
    <source>
        <dbReference type="ARBA" id="ARBA00023230"/>
    </source>
</evidence>
<evidence type="ECO:0000256" key="3">
    <source>
        <dbReference type="ARBA" id="ARBA00023015"/>
    </source>
</evidence>
<dbReference type="InterPro" id="IPR046347">
    <property type="entry name" value="bZIP_sf"/>
</dbReference>
<evidence type="ECO:0000256" key="8">
    <source>
        <dbReference type="SAM" id="MobiDB-lite"/>
    </source>
</evidence>
<dbReference type="GO" id="GO:0000981">
    <property type="term" value="F:DNA-binding transcription factor activity, RNA polymerase II-specific"/>
    <property type="evidence" value="ECO:0007669"/>
    <property type="project" value="EnsemblFungi"/>
</dbReference>
<dbReference type="GO" id="GO:0000122">
    <property type="term" value="P:negative regulation of transcription by RNA polymerase II"/>
    <property type="evidence" value="ECO:0007669"/>
    <property type="project" value="EnsemblFungi"/>
</dbReference>
<evidence type="ECO:0000313" key="10">
    <source>
        <dbReference type="EMBL" id="CCE90950.1"/>
    </source>
</evidence>
<feature type="domain" description="BZIP" evidence="9">
    <location>
        <begin position="29"/>
        <end position="66"/>
    </location>
</feature>
<evidence type="ECO:0000256" key="4">
    <source>
        <dbReference type="ARBA" id="ARBA00023125"/>
    </source>
</evidence>
<evidence type="ECO:0000256" key="7">
    <source>
        <dbReference type="ARBA" id="ARBA00023242"/>
    </source>
</evidence>
<dbReference type="InterPro" id="IPR004827">
    <property type="entry name" value="bZIP"/>
</dbReference>
<keyword evidence="5" id="KW-0804">Transcription</keyword>
<dbReference type="RefSeq" id="XP_003680161.1">
    <property type="nucleotide sequence ID" value="XM_003680113.1"/>
</dbReference>
<comment type="similarity">
    <text evidence="2">Belongs to the bZIP family.</text>
</comment>
<dbReference type="HOGENOM" id="CLU_1511645_0_0_1"/>
<evidence type="ECO:0000256" key="1">
    <source>
        <dbReference type="ARBA" id="ARBA00004123"/>
    </source>
</evidence>
<dbReference type="PANTHER" id="PTHR46714">
    <property type="entry name" value="TRANSCRIPTIONAL ACTIVATOR HAC1"/>
    <property type="match status" value="1"/>
</dbReference>
<gene>
    <name evidence="10" type="primary">TDEL0C00610</name>
    <name evidence="10" type="ORF">TDEL_0C00610</name>
</gene>
<evidence type="ECO:0000259" key="9">
    <source>
        <dbReference type="PROSITE" id="PS50217"/>
    </source>
</evidence>
<feature type="compositionally biased region" description="Basic residues" evidence="8">
    <location>
        <begin position="38"/>
        <end position="51"/>
    </location>
</feature>
<evidence type="ECO:0000256" key="5">
    <source>
        <dbReference type="ARBA" id="ARBA00023163"/>
    </source>
</evidence>
<dbReference type="Proteomes" id="UP000005627">
    <property type="component" value="Chromosome 3"/>
</dbReference>
<keyword evidence="11" id="KW-1185">Reference proteome</keyword>
<dbReference type="GO" id="GO:0051321">
    <property type="term" value="P:meiotic cell cycle"/>
    <property type="evidence" value="ECO:0007669"/>
    <property type="project" value="EnsemblFungi"/>
</dbReference>
<dbReference type="OrthoDB" id="674948at2759"/>
<dbReference type="GeneID" id="11500285"/>
<dbReference type="SUPFAM" id="SSF57959">
    <property type="entry name" value="Leucine zipper domain"/>
    <property type="match status" value="1"/>
</dbReference>
<name>G8ZR08_TORDE</name>
<dbReference type="Gene3D" id="1.20.5.170">
    <property type="match status" value="1"/>
</dbReference>
<keyword evidence="3" id="KW-0805">Transcription regulation</keyword>